<dbReference type="GO" id="GO:0003824">
    <property type="term" value="F:catalytic activity"/>
    <property type="evidence" value="ECO:0007669"/>
    <property type="project" value="InterPro"/>
</dbReference>
<dbReference type="InterPro" id="IPR006094">
    <property type="entry name" value="Oxid_FAD_bind_N"/>
</dbReference>
<dbReference type="AlphaFoldDB" id="A0A402CZU2"/>
<gene>
    <name evidence="3" type="ORF">CCAX7_59300</name>
</gene>
<sequence length="410" mass="44222">MTNGSFDLFGLAPGDAVFPASITEIQDIVREAPAGAAIVPWGGGTRQHLGYAPERYDLALSTRNLNRVVDYQPADMTVTVEAGITVAALQSLLGEQGQFLALDVAEPERRTVGGIIAARADSLRRFQYGSVRDSLIGVSVIDARAELVKGGGRVVKNVSGYDLPKMYCGSLGTLGLIVEASFKVSPLPQASATVLLPLEAEHNSEDALDSLLASELVPSFLYLLSPQAARVLLEIPDGVEPTQFLIVGFDGDEESVAWQVETLGAGALDSETAGTIRDRLRDFAHAPSPMTCAFHILSSQVGAFSRMLEWTARRAGFVAQVATDAALGMMWAHFAPASEASDWSTLWPDLFDKASRCGGSFIVERMPDELRAEDKPIWFPLLSDFALMRGLKEKLDPGRLWNPGRFVGRL</sequence>
<dbReference type="SUPFAM" id="SSF56176">
    <property type="entry name" value="FAD-binding/transporter-associated domain-like"/>
    <property type="match status" value="1"/>
</dbReference>
<evidence type="ECO:0000313" key="4">
    <source>
        <dbReference type="Proteomes" id="UP000287394"/>
    </source>
</evidence>
<protein>
    <submittedName>
        <fullName evidence="3">FAD-linked oxidase</fullName>
    </submittedName>
</protein>
<organism evidence="3 4">
    <name type="scientific">Capsulimonas corticalis</name>
    <dbReference type="NCBI Taxonomy" id="2219043"/>
    <lineage>
        <taxon>Bacteria</taxon>
        <taxon>Bacillati</taxon>
        <taxon>Armatimonadota</taxon>
        <taxon>Armatimonadia</taxon>
        <taxon>Capsulimonadales</taxon>
        <taxon>Capsulimonadaceae</taxon>
        <taxon>Capsulimonas</taxon>
    </lineage>
</organism>
<dbReference type="InterPro" id="IPR016169">
    <property type="entry name" value="FAD-bd_PCMH_sub2"/>
</dbReference>
<dbReference type="Proteomes" id="UP000287394">
    <property type="component" value="Chromosome"/>
</dbReference>
<accession>A0A402CZU2</accession>
<reference evidence="3 4" key="1">
    <citation type="journal article" date="2019" name="Int. J. Syst. Evol. Microbiol.">
        <title>Capsulimonas corticalis gen. nov., sp. nov., an aerobic capsulated bacterium, of a novel bacterial order, Capsulimonadales ord. nov., of the class Armatimonadia of the phylum Armatimonadetes.</title>
        <authorList>
            <person name="Li J."/>
            <person name="Kudo C."/>
            <person name="Tonouchi A."/>
        </authorList>
    </citation>
    <scope>NUCLEOTIDE SEQUENCE [LARGE SCALE GENOMIC DNA]</scope>
    <source>
        <strain evidence="3 4">AX-7</strain>
    </source>
</reference>
<keyword evidence="4" id="KW-1185">Reference proteome</keyword>
<dbReference type="InterPro" id="IPR016164">
    <property type="entry name" value="FAD-linked_Oxase-like_C"/>
</dbReference>
<dbReference type="RefSeq" id="WP_119322792.1">
    <property type="nucleotide sequence ID" value="NZ_AP025739.1"/>
</dbReference>
<dbReference type="EMBL" id="AP025739">
    <property type="protein sequence ID" value="BDI33879.1"/>
    <property type="molecule type" value="Genomic_DNA"/>
</dbReference>
<dbReference type="Pfam" id="PF01565">
    <property type="entry name" value="FAD_binding_4"/>
    <property type="match status" value="1"/>
</dbReference>
<name>A0A402CZU2_9BACT</name>
<proteinExistence type="predicted"/>
<dbReference type="OrthoDB" id="9767256at2"/>
<dbReference type="PANTHER" id="PTHR11748">
    <property type="entry name" value="D-LACTATE DEHYDROGENASE"/>
    <property type="match status" value="1"/>
</dbReference>
<keyword evidence="2" id="KW-0274">FAD</keyword>
<dbReference type="KEGG" id="ccot:CCAX7_59300"/>
<dbReference type="Gene3D" id="3.30.465.10">
    <property type="match status" value="1"/>
</dbReference>
<keyword evidence="1" id="KW-0285">Flavoprotein</keyword>
<evidence type="ECO:0000256" key="1">
    <source>
        <dbReference type="ARBA" id="ARBA00022630"/>
    </source>
</evidence>
<evidence type="ECO:0000256" key="2">
    <source>
        <dbReference type="ARBA" id="ARBA00022827"/>
    </source>
</evidence>
<evidence type="ECO:0000313" key="3">
    <source>
        <dbReference type="EMBL" id="BDI33879.1"/>
    </source>
</evidence>
<dbReference type="InterPro" id="IPR036318">
    <property type="entry name" value="FAD-bd_PCMH-like_sf"/>
</dbReference>
<dbReference type="PROSITE" id="PS51387">
    <property type="entry name" value="FAD_PCMH"/>
    <property type="match status" value="1"/>
</dbReference>
<dbReference type="GO" id="GO:0071949">
    <property type="term" value="F:FAD binding"/>
    <property type="evidence" value="ECO:0007669"/>
    <property type="project" value="InterPro"/>
</dbReference>
<dbReference type="InterPro" id="IPR016166">
    <property type="entry name" value="FAD-bd_PCMH"/>
</dbReference>
<dbReference type="SUPFAM" id="SSF55103">
    <property type="entry name" value="FAD-linked oxidases, C-terminal domain"/>
    <property type="match status" value="1"/>
</dbReference>
<dbReference type="PANTHER" id="PTHR11748:SF103">
    <property type="entry name" value="GLYCOLATE OXIDASE SUBUNIT GLCE"/>
    <property type="match status" value="1"/>
</dbReference>